<reference evidence="6 7" key="1">
    <citation type="submission" date="2018-07" db="EMBL/GenBank/DDBJ databases">
        <title>Venubactetium sediminum gen. nov., sp. nov., isolated from a marine solar saltern.</title>
        <authorList>
            <person name="Wang S."/>
        </authorList>
    </citation>
    <scope>NUCLEOTIDE SEQUENCE [LARGE SCALE GENOMIC DNA]</scope>
    <source>
        <strain evidence="6 7">WD2A32</strain>
    </source>
</reference>
<dbReference type="PANTHER" id="PTHR22990:SF15">
    <property type="entry name" value="F-BOX ONLY PROTEIN 10"/>
    <property type="match status" value="1"/>
</dbReference>
<feature type="domain" description="Carbohydrate-binding/sugar hydrolysis" evidence="5">
    <location>
        <begin position="51"/>
        <end position="200"/>
    </location>
</feature>
<comment type="pathway">
    <text evidence="1">Protein modification; protein ubiquitination.</text>
</comment>
<dbReference type="InterPro" id="IPR011050">
    <property type="entry name" value="Pectin_lyase_fold/virulence"/>
</dbReference>
<feature type="signal peptide" evidence="4">
    <location>
        <begin position="1"/>
        <end position="25"/>
    </location>
</feature>
<dbReference type="InterPro" id="IPR026464">
    <property type="entry name" value="NosD_copper_fam"/>
</dbReference>
<evidence type="ECO:0000256" key="1">
    <source>
        <dbReference type="ARBA" id="ARBA00004906"/>
    </source>
</evidence>
<dbReference type="Proteomes" id="UP000253941">
    <property type="component" value="Unassembled WGS sequence"/>
</dbReference>
<dbReference type="EMBL" id="QPMH01000007">
    <property type="protein sequence ID" value="RDD62063.1"/>
    <property type="molecule type" value="Genomic_DNA"/>
</dbReference>
<organism evidence="6 7">
    <name type="scientific">Ferruginivarius sediminum</name>
    <dbReference type="NCBI Taxonomy" id="2661937"/>
    <lineage>
        <taxon>Bacteria</taxon>
        <taxon>Pseudomonadati</taxon>
        <taxon>Pseudomonadota</taxon>
        <taxon>Alphaproteobacteria</taxon>
        <taxon>Rhodospirillales</taxon>
        <taxon>Rhodospirillaceae</taxon>
        <taxon>Ferruginivarius</taxon>
    </lineage>
</organism>
<evidence type="ECO:0000313" key="7">
    <source>
        <dbReference type="Proteomes" id="UP000253941"/>
    </source>
</evidence>
<dbReference type="NCBIfam" id="TIGR04247">
    <property type="entry name" value="NosD_copper_fam"/>
    <property type="match status" value="1"/>
</dbReference>
<feature type="chain" id="PRO_5016951659" evidence="4">
    <location>
        <begin position="26"/>
        <end position="434"/>
    </location>
</feature>
<accession>A0A369T9S2</accession>
<dbReference type="InterPro" id="IPR012334">
    <property type="entry name" value="Pectin_lyas_fold"/>
</dbReference>
<name>A0A369T9S2_9PROT</name>
<evidence type="ECO:0000259" key="5">
    <source>
        <dbReference type="SMART" id="SM00722"/>
    </source>
</evidence>
<dbReference type="SMART" id="SM00710">
    <property type="entry name" value="PbH1"/>
    <property type="match status" value="7"/>
</dbReference>
<evidence type="ECO:0000256" key="2">
    <source>
        <dbReference type="ARBA" id="ARBA00022737"/>
    </source>
</evidence>
<dbReference type="SUPFAM" id="SSF51126">
    <property type="entry name" value="Pectin lyase-like"/>
    <property type="match status" value="1"/>
</dbReference>
<keyword evidence="7" id="KW-1185">Reference proteome</keyword>
<dbReference type="InterPro" id="IPR007742">
    <property type="entry name" value="NosD_dom"/>
</dbReference>
<keyword evidence="4" id="KW-0732">Signal</keyword>
<gene>
    <name evidence="6" type="primary">nosD</name>
    <name evidence="6" type="ORF">DRB17_09490</name>
</gene>
<protein>
    <submittedName>
        <fullName evidence="6">Nitrous oxide reductase family maturation protein NosD</fullName>
    </submittedName>
</protein>
<evidence type="ECO:0000256" key="4">
    <source>
        <dbReference type="SAM" id="SignalP"/>
    </source>
</evidence>
<feature type="domain" description="Carbohydrate-binding/sugar hydrolysis" evidence="5">
    <location>
        <begin position="206"/>
        <end position="367"/>
    </location>
</feature>
<dbReference type="Gene3D" id="2.160.20.10">
    <property type="entry name" value="Single-stranded right-handed beta-helix, Pectin lyase-like"/>
    <property type="match status" value="2"/>
</dbReference>
<dbReference type="RefSeq" id="WP_114581961.1">
    <property type="nucleotide sequence ID" value="NZ_QPMH01000007.1"/>
</dbReference>
<dbReference type="InterPro" id="IPR022441">
    <property type="entry name" value="Para_beta_helix_rpt-2"/>
</dbReference>
<dbReference type="Pfam" id="PF05048">
    <property type="entry name" value="NosD"/>
    <property type="match status" value="1"/>
</dbReference>
<dbReference type="InterPro" id="IPR051550">
    <property type="entry name" value="SCF-Subunits/Alg-Epimerases"/>
</dbReference>
<evidence type="ECO:0000313" key="6">
    <source>
        <dbReference type="EMBL" id="RDD62063.1"/>
    </source>
</evidence>
<dbReference type="SMART" id="SM00722">
    <property type="entry name" value="CASH"/>
    <property type="match status" value="2"/>
</dbReference>
<sequence length="434" mass="46947">MKRRLARMIGRAAAAFALAATAAVAWPLPGKARAETVEVRPDGLRAALDGVSPGDTIVLQPGTYRGGFVVDTAGITLRGNDGSVLDGGGSGTVLRVDARGVTVIGLTVRGSGTDLQAEDSGIFVTEAGEGARIISNRLEENLMGVNLKGARDALVKGNTIIGLREGHMSERGNGVHVWNAPGSEVIDNDIRYGRDGIFVTTSLRNRFHGNRMRNLRYGVHYMYTNKSEVSANVSAGNHAGYAIMYSKYIDARGNLSLRDRDHGLMLNFANYSEIEDNAVLEGGRKCLFVYNSNFNTLRRNRLQGCGIGIHFTAGSQDNKVFENAFADNRTQVKYVGTTHHEWAENGRGNHWSDHAAFDLDGDGIADRAYRPNGLVDQVLWRHPQAKLLLNSPAVSLLQWAQSQFPALLPGGVVDPAPLMDPPRPSAMQLRDAAS</sequence>
<dbReference type="PANTHER" id="PTHR22990">
    <property type="entry name" value="F-BOX ONLY PROTEIN"/>
    <property type="match status" value="1"/>
</dbReference>
<dbReference type="NCBIfam" id="TIGR03804">
    <property type="entry name" value="para_beta_helix"/>
    <property type="match status" value="1"/>
</dbReference>
<evidence type="ECO:0000256" key="3">
    <source>
        <dbReference type="ARBA" id="ARBA00022786"/>
    </source>
</evidence>
<keyword evidence="3" id="KW-0833">Ubl conjugation pathway</keyword>
<proteinExistence type="predicted"/>
<dbReference type="InterPro" id="IPR006626">
    <property type="entry name" value="PbH1"/>
</dbReference>
<keyword evidence="2" id="KW-0677">Repeat</keyword>
<comment type="caution">
    <text evidence="6">The sequence shown here is derived from an EMBL/GenBank/DDBJ whole genome shotgun (WGS) entry which is preliminary data.</text>
</comment>
<dbReference type="InterPro" id="IPR006633">
    <property type="entry name" value="Carb-bd_sugar_hydrolysis-dom"/>
</dbReference>
<dbReference type="AlphaFoldDB" id="A0A369T9S2"/>